<feature type="region of interest" description="Disordered" evidence="1">
    <location>
        <begin position="1"/>
        <end position="65"/>
    </location>
</feature>
<name>A0A484F7N1_COLOR</name>
<protein>
    <submittedName>
        <fullName evidence="2">Uncharacterized protein</fullName>
    </submittedName>
</protein>
<dbReference type="EMBL" id="AMCV02000052">
    <property type="protein sequence ID" value="TDZ14269.1"/>
    <property type="molecule type" value="Genomic_DNA"/>
</dbReference>
<comment type="caution">
    <text evidence="2">The sequence shown here is derived from an EMBL/GenBank/DDBJ whole genome shotgun (WGS) entry which is preliminary data.</text>
</comment>
<feature type="compositionally biased region" description="Polar residues" evidence="1">
    <location>
        <begin position="28"/>
        <end position="52"/>
    </location>
</feature>
<evidence type="ECO:0000256" key="1">
    <source>
        <dbReference type="SAM" id="MobiDB-lite"/>
    </source>
</evidence>
<accession>A0A484F7N1</accession>
<keyword evidence="3" id="KW-1185">Reference proteome</keyword>
<proteinExistence type="predicted"/>
<evidence type="ECO:0000313" key="2">
    <source>
        <dbReference type="EMBL" id="TDZ14269.1"/>
    </source>
</evidence>
<reference evidence="3" key="2">
    <citation type="journal article" date="2019" name="Mol. Plant Microbe Interact.">
        <title>Genome sequence resources for four phytopathogenic fungi from the Colletotrichum orbiculare species complex.</title>
        <authorList>
            <person name="Gan P."/>
            <person name="Tsushima A."/>
            <person name="Narusaka M."/>
            <person name="Narusaka Y."/>
            <person name="Takano Y."/>
            <person name="Kubo Y."/>
            <person name="Shirasu K."/>
        </authorList>
    </citation>
    <scope>GENOME REANNOTATION</scope>
    <source>
        <strain evidence="3">104-T / ATCC 96160 / CBS 514.97 / LARS 414 / MAFF 240422</strain>
    </source>
</reference>
<sequence length="83" mass="9046">MVKTSPSKEGSTTRKVAHGPMYRHLIPTATSQASPCETPNHQTNARAAPSTTPKKKQCRAPRDKASQFTALSPSCLIFSRLDH</sequence>
<feature type="compositionally biased region" description="Polar residues" evidence="1">
    <location>
        <begin position="1"/>
        <end position="14"/>
    </location>
</feature>
<organism evidence="2 3">
    <name type="scientific">Colletotrichum orbiculare (strain 104-T / ATCC 96160 / CBS 514.97 / LARS 414 / MAFF 240422)</name>
    <name type="common">Cucumber anthracnose fungus</name>
    <name type="synonym">Colletotrichum lagenarium</name>
    <dbReference type="NCBI Taxonomy" id="1213857"/>
    <lineage>
        <taxon>Eukaryota</taxon>
        <taxon>Fungi</taxon>
        <taxon>Dikarya</taxon>
        <taxon>Ascomycota</taxon>
        <taxon>Pezizomycotina</taxon>
        <taxon>Sordariomycetes</taxon>
        <taxon>Hypocreomycetidae</taxon>
        <taxon>Glomerellales</taxon>
        <taxon>Glomerellaceae</taxon>
        <taxon>Colletotrichum</taxon>
        <taxon>Colletotrichum orbiculare species complex</taxon>
    </lineage>
</organism>
<dbReference type="Proteomes" id="UP000014480">
    <property type="component" value="Unassembled WGS sequence"/>
</dbReference>
<gene>
    <name evidence="2" type="ORF">Cob_v012829</name>
</gene>
<evidence type="ECO:0000313" key="3">
    <source>
        <dbReference type="Proteomes" id="UP000014480"/>
    </source>
</evidence>
<reference evidence="3" key="1">
    <citation type="journal article" date="2013" name="New Phytol.">
        <title>Comparative genomic and transcriptomic analyses reveal the hemibiotrophic stage shift of Colletotrichum fungi.</title>
        <authorList>
            <person name="Gan P."/>
            <person name="Ikeda K."/>
            <person name="Irieda H."/>
            <person name="Narusaka M."/>
            <person name="O'Connell R.J."/>
            <person name="Narusaka Y."/>
            <person name="Takano Y."/>
            <person name="Kubo Y."/>
            <person name="Shirasu K."/>
        </authorList>
    </citation>
    <scope>NUCLEOTIDE SEQUENCE [LARGE SCALE GENOMIC DNA]</scope>
    <source>
        <strain evidence="3">104-T / ATCC 96160 / CBS 514.97 / LARS 414 / MAFF 240422</strain>
    </source>
</reference>
<dbReference type="AlphaFoldDB" id="A0A484F7N1"/>